<sequence>MVIAVMLLKHGIAGVFFVTDGFSNTLCAPFPAERTSKASVVQVPADGTEALSSNDAEEYFPDNRRGFFINLDAVLRNTVSEHEPPIKKLSIFKTLSNAPFLVFTCRQAFFLRIGCENGKHQLALGAYCVDVLFFKKYVHLHGFQLTNGFKQCYRIPSEAGDGLGKYHIHLSGTAICEQPLKTIAVFFRAGQRLVGVNAHINPAGVPLYQITVIADLRRQRV</sequence>
<dbReference type="EMBL" id="VSSQ01015686">
    <property type="protein sequence ID" value="MPM56292.1"/>
    <property type="molecule type" value="Genomic_DNA"/>
</dbReference>
<organism evidence="1">
    <name type="scientific">bioreactor metagenome</name>
    <dbReference type="NCBI Taxonomy" id="1076179"/>
    <lineage>
        <taxon>unclassified sequences</taxon>
        <taxon>metagenomes</taxon>
        <taxon>ecological metagenomes</taxon>
    </lineage>
</organism>
<reference evidence="1" key="1">
    <citation type="submission" date="2019-08" db="EMBL/GenBank/DDBJ databases">
        <authorList>
            <person name="Kucharzyk K."/>
            <person name="Murdoch R.W."/>
            <person name="Higgins S."/>
            <person name="Loffler F."/>
        </authorList>
    </citation>
    <scope>NUCLEOTIDE SEQUENCE</scope>
</reference>
<protein>
    <submittedName>
        <fullName evidence="1">Uncharacterized protein</fullName>
    </submittedName>
</protein>
<comment type="caution">
    <text evidence="1">The sequence shown here is derived from an EMBL/GenBank/DDBJ whole genome shotgun (WGS) entry which is preliminary data.</text>
</comment>
<dbReference type="AlphaFoldDB" id="A0A645ASQ0"/>
<accession>A0A645ASQ0</accession>
<proteinExistence type="predicted"/>
<evidence type="ECO:0000313" key="1">
    <source>
        <dbReference type="EMBL" id="MPM56292.1"/>
    </source>
</evidence>
<gene>
    <name evidence="1" type="ORF">SDC9_103094</name>
</gene>
<name>A0A645ASQ0_9ZZZZ</name>